<name>A0AAE3EGT5_9SPIR</name>
<evidence type="ECO:0000313" key="6">
    <source>
        <dbReference type="Proteomes" id="UP001198163"/>
    </source>
</evidence>
<organism evidence="5 6">
    <name type="scientific">Teretinema zuelzerae</name>
    <dbReference type="NCBI Taxonomy" id="156"/>
    <lineage>
        <taxon>Bacteria</taxon>
        <taxon>Pseudomonadati</taxon>
        <taxon>Spirochaetota</taxon>
        <taxon>Spirochaetia</taxon>
        <taxon>Spirochaetales</taxon>
        <taxon>Treponemataceae</taxon>
        <taxon>Teretinema</taxon>
    </lineage>
</organism>
<keyword evidence="2" id="KW-0238">DNA-binding</keyword>
<gene>
    <name evidence="5" type="ORF">K7J14_05890</name>
</gene>
<evidence type="ECO:0000256" key="1">
    <source>
        <dbReference type="ARBA" id="ARBA00023015"/>
    </source>
</evidence>
<sequence>MATQKEVAELAGVSFITVSRVVNNEGNVKEETRRRVEEAIRTLGYEPSFAGKALNSGKSSTIGVMTPARFGDGMENTYLMSVLRGIQDTCRDKGYDILLSPLSENDPGFDYLRPYRQKKADGMIYVGLRSLTPELSDEIRDRKIPCVVIGDRPAESFLSWIDTDNETAAYETTRRIWELGHRRIAFHGLSKEHRNENIADRERGYRRAIKELSGKDADEKLVLRASYDIEEIRASANRAFRTEEDRPTAIFCSTDIRALAVLRELETLGLSVPRDVSVAGFDGFIQNHIVHPSVATNAQPLVEMGRRAAEILIDEIITGTIIRREEIFPVPFIPGESLARPR</sequence>
<keyword evidence="6" id="KW-1185">Reference proteome</keyword>
<dbReference type="InterPro" id="IPR000843">
    <property type="entry name" value="HTH_LacI"/>
</dbReference>
<comment type="caution">
    <text evidence="5">The sequence shown here is derived from an EMBL/GenBank/DDBJ whole genome shotgun (WGS) entry which is preliminary data.</text>
</comment>
<dbReference type="GO" id="GO:0000976">
    <property type="term" value="F:transcription cis-regulatory region binding"/>
    <property type="evidence" value="ECO:0007669"/>
    <property type="project" value="TreeGrafter"/>
</dbReference>
<dbReference type="EMBL" id="JAINWA010000001">
    <property type="protein sequence ID" value="MCD1654232.1"/>
    <property type="molecule type" value="Genomic_DNA"/>
</dbReference>
<dbReference type="CDD" id="cd06267">
    <property type="entry name" value="PBP1_LacI_sugar_binding-like"/>
    <property type="match status" value="1"/>
</dbReference>
<dbReference type="SUPFAM" id="SSF47413">
    <property type="entry name" value="lambda repressor-like DNA-binding domains"/>
    <property type="match status" value="1"/>
</dbReference>
<evidence type="ECO:0000313" key="5">
    <source>
        <dbReference type="EMBL" id="MCD1654232.1"/>
    </source>
</evidence>
<dbReference type="CDD" id="cd01392">
    <property type="entry name" value="HTH_LacI"/>
    <property type="match status" value="1"/>
</dbReference>
<dbReference type="SUPFAM" id="SSF53822">
    <property type="entry name" value="Periplasmic binding protein-like I"/>
    <property type="match status" value="1"/>
</dbReference>
<keyword evidence="1" id="KW-0805">Transcription regulation</keyword>
<dbReference type="RefSeq" id="WP_230754260.1">
    <property type="nucleotide sequence ID" value="NZ_JAINWA010000001.1"/>
</dbReference>
<dbReference type="PANTHER" id="PTHR30146">
    <property type="entry name" value="LACI-RELATED TRANSCRIPTIONAL REPRESSOR"/>
    <property type="match status" value="1"/>
</dbReference>
<dbReference type="Gene3D" id="3.40.50.2300">
    <property type="match status" value="2"/>
</dbReference>
<reference evidence="5" key="1">
    <citation type="submission" date="2021-08" db="EMBL/GenBank/DDBJ databases">
        <title>Comparative analyses of Brucepasteria parasyntrophica and Teretinema zuelzerae.</title>
        <authorList>
            <person name="Song Y."/>
            <person name="Brune A."/>
        </authorList>
    </citation>
    <scope>NUCLEOTIDE SEQUENCE</scope>
    <source>
        <strain evidence="5">DSM 1903</strain>
    </source>
</reference>
<dbReference type="AlphaFoldDB" id="A0AAE3EGT5"/>
<dbReference type="Proteomes" id="UP001198163">
    <property type="component" value="Unassembled WGS sequence"/>
</dbReference>
<dbReference type="Pfam" id="PF13377">
    <property type="entry name" value="Peripla_BP_3"/>
    <property type="match status" value="1"/>
</dbReference>
<dbReference type="Gene3D" id="1.10.260.40">
    <property type="entry name" value="lambda repressor-like DNA-binding domains"/>
    <property type="match status" value="1"/>
</dbReference>
<dbReference type="InterPro" id="IPR046335">
    <property type="entry name" value="LacI/GalR-like_sensor"/>
</dbReference>
<dbReference type="PANTHER" id="PTHR30146:SF109">
    <property type="entry name" value="HTH-TYPE TRANSCRIPTIONAL REGULATOR GALS"/>
    <property type="match status" value="1"/>
</dbReference>
<dbReference type="PROSITE" id="PS50932">
    <property type="entry name" value="HTH_LACI_2"/>
    <property type="match status" value="1"/>
</dbReference>
<dbReference type="InterPro" id="IPR028082">
    <property type="entry name" value="Peripla_BP_I"/>
</dbReference>
<dbReference type="SMART" id="SM00354">
    <property type="entry name" value="HTH_LACI"/>
    <property type="match status" value="1"/>
</dbReference>
<accession>A0AAE3EGT5</accession>
<feature type="domain" description="HTH lacI-type" evidence="4">
    <location>
        <begin position="2"/>
        <end position="56"/>
    </location>
</feature>
<proteinExistence type="predicted"/>
<keyword evidence="3" id="KW-0804">Transcription</keyword>
<protein>
    <submittedName>
        <fullName evidence="5">LacI family transcriptional regulator</fullName>
    </submittedName>
</protein>
<dbReference type="Pfam" id="PF00356">
    <property type="entry name" value="LacI"/>
    <property type="match status" value="1"/>
</dbReference>
<dbReference type="InterPro" id="IPR010982">
    <property type="entry name" value="Lambda_DNA-bd_dom_sf"/>
</dbReference>
<dbReference type="GO" id="GO:0003700">
    <property type="term" value="F:DNA-binding transcription factor activity"/>
    <property type="evidence" value="ECO:0007669"/>
    <property type="project" value="TreeGrafter"/>
</dbReference>
<evidence type="ECO:0000256" key="2">
    <source>
        <dbReference type="ARBA" id="ARBA00023125"/>
    </source>
</evidence>
<evidence type="ECO:0000259" key="4">
    <source>
        <dbReference type="PROSITE" id="PS50932"/>
    </source>
</evidence>
<evidence type="ECO:0000256" key="3">
    <source>
        <dbReference type="ARBA" id="ARBA00023163"/>
    </source>
</evidence>